<feature type="compositionally biased region" description="Low complexity" evidence="7">
    <location>
        <begin position="1337"/>
        <end position="1352"/>
    </location>
</feature>
<evidence type="ECO:0000256" key="2">
    <source>
        <dbReference type="ARBA" id="ARBA00012438"/>
    </source>
</evidence>
<dbReference type="InterPro" id="IPR011009">
    <property type="entry name" value="Kinase-like_dom_sf"/>
</dbReference>
<dbReference type="InterPro" id="IPR008271">
    <property type="entry name" value="Ser/Thr_kinase_AS"/>
</dbReference>
<dbReference type="PANTHER" id="PTHR43642:SF1">
    <property type="entry name" value="HYBRID SIGNAL TRANSDUCTION HISTIDINE KINASE G"/>
    <property type="match status" value="1"/>
</dbReference>
<feature type="region of interest" description="Disordered" evidence="7">
    <location>
        <begin position="1333"/>
        <end position="1358"/>
    </location>
</feature>
<evidence type="ECO:0000256" key="5">
    <source>
        <dbReference type="ARBA" id="ARBA00023012"/>
    </source>
</evidence>
<sequence length="1879" mass="212030">MLIQLDTIFAIPGYRITQQIYSGSKTLVYQGIREKDQQSVILKLMRNEYPTFHEIAQFRKQYAIAKNLNCAGIVKPYSLESYRNSYVLILEDFGGISLKEYITRVETTQTAFLQQFFHIAVQIASTLHELHCHRIIHKDIKPANILINPTTYEVKLTDFSIASLLPKEIQQLTNPNFLEGTLAYISPEQTGRMNRGIDYRSDFYSLGVTFFELLTGQLPFTTNDSMELVHCHIAKQPPKANSLNSNIPLTISEIISKLMAKNAEDRYHSAFGLKHDLEICKQQWQETGNIIPFQLGEQDISEYFLIPEKLYGRQQEVETLLAAFERVTGGKSEIVLVAGSSGIGKTAVVNEVHKPIVRQRSYFIKGKFDQFQRDIPLSGFLQAFQDLIRQLLSEPEPVLQQWKSKILSALGEQAQVIVDVIPKLEVIIGRQPSVTELSGTAAQNRLNLLFQRFINVFTTKEHPLVIFLDDLQWADTTSLKFIHLLSSKNTALEERTKYFNQEKQTIPEGAFLLIGAYRDNEVSQMHPLSVTLNEIEKTGILINKINLKELNYNSLINLICDTLNCQEALSIPLTKIVLTKTKGNPFFTHQFLKYLHDESILKFDFSHRLWQYNINEVKAIALTDDVVEFMALQLEKLPSKTQAVLKLAACIGNEFDLRTLAIIYEKSEVDTAADLWQSLLDGLVLPETGYQLLVDDSELSSIPNDGYQKYKFVHDRVQQAAYSLIPNNYKQSIHLKIGQLLLSSFSVEERKEKIFILVNQFNVAAELLVDPSERDRLSQMNSIAGRKALASTAYVAAVKYLTTSIQLLPSDTWKTNYDFTLALYETAAEAAYLSGNFELAEQLIEVVLIRAKTLLERTKVYEIKIQAVGAQSKPLPAIDVALGFLKLLGIEFPESPNQTDIQAEMAELTSNLAGRRIEDLIDYPEMTEPHALAAMRILSSVTSFAYQAIPELFPLLVFKQINLSLKYGTSPLSALVYVRYGIILCGVVGDIEFGYRLGKLSLDLLVRFQVKDTISQVLMGFNGTIRLWKEHIREILPSLLEIYSISLETGSLEYGAYALYCYSFYAYFMGGELSLLKQQIENHSHALESTNQIMVLNWNNIYLQSVLNLLNKQENPFELIGEAYNEKEMITYHQQANDSLGLVHLYLCKLQLCYLLADYNKAVENAVNVEKYIEVAVGHLVVTEFHFYDSLAHLAVYPNAEKIEQAKILEKVSVNQEKMQKWAYHAPMNYLHKFYLVEAERCRVLGQYLEAVNSYEQAITLAQENEYVHEAALASELTGKFYLEWGKLKIAKIYIIDAYYDYIRWGSKAKVEDLEKRYAQFLATILQQGKLNTEPATNSSSESRTSLSTSGSNQTVLGSNSSISDSLDLASVVKASIALSGAIELEQLLSTLMEVVMENAGASKCALILSEGDAPSGSRPKGDRLATDVHLIVSAVSSNSTSARIDTAFPSIGLESSNDVPVTLINYVKRTQEIAVIGDLKDKPVLGTDSYILREQPKSLLCIPIINQGKLLGILYLENHLTAEAFTRDRIELLKLITTQAAISLENAILYQNLARVNERLEEYNRTLEEKVSERTREINEKNQHLKKALEELQNTQTQLIQSEKMSSLGQMVAGIAHEINNPINFIHGNINYATEYVESLFDLITIYQQEFSDSSTLAREKAIEIDLDFIEEDLPKLLDSMKVGTSRIRNIVLGLRNFSRLDEAEMKPVDIHEGIDNTLMILHHRFKVKGTLGDRFEIEVIKEYSQLPLVECYPGQLNQVFMNIIANAIDALHDCAEAQGIRLCDGYKPTIRIRTELANNDRVSVRIADNGAGIPEDVSQKVFDPFFTTKSVGSGTGLGLSISYQIVVDKHKGSLTYNSIRGEGTEFVVQIPLTQSHN</sequence>
<proteinExistence type="predicted"/>
<dbReference type="SUPFAM" id="SSF55874">
    <property type="entry name" value="ATPase domain of HSP90 chaperone/DNA topoisomerase II/histidine kinase"/>
    <property type="match status" value="1"/>
</dbReference>
<dbReference type="Gene3D" id="3.30.200.20">
    <property type="entry name" value="Phosphorylase Kinase, domain 1"/>
    <property type="match status" value="1"/>
</dbReference>
<dbReference type="SUPFAM" id="SSF52540">
    <property type="entry name" value="P-loop containing nucleoside triphosphate hydrolases"/>
    <property type="match status" value="1"/>
</dbReference>
<protein>
    <recommendedName>
        <fullName evidence="2">histidine kinase</fullName>
        <ecNumber evidence="2">2.7.13.3</ecNumber>
    </recommendedName>
</protein>
<feature type="coiled-coil region" evidence="6">
    <location>
        <begin position="1547"/>
        <end position="1606"/>
    </location>
</feature>
<keyword evidence="5" id="KW-0902">Two-component regulatory system</keyword>
<name>A0A8S9T7C2_9CYAN</name>
<dbReference type="PROSITE" id="PS50109">
    <property type="entry name" value="HIS_KIN"/>
    <property type="match status" value="1"/>
</dbReference>
<dbReference type="SMART" id="SM00220">
    <property type="entry name" value="S_TKc"/>
    <property type="match status" value="1"/>
</dbReference>
<dbReference type="Gene3D" id="3.40.50.300">
    <property type="entry name" value="P-loop containing nucleotide triphosphate hydrolases"/>
    <property type="match status" value="1"/>
</dbReference>
<keyword evidence="3" id="KW-0597">Phosphoprotein</keyword>
<dbReference type="SUPFAM" id="SSF48452">
    <property type="entry name" value="TPR-like"/>
    <property type="match status" value="1"/>
</dbReference>
<dbReference type="GO" id="GO:0000155">
    <property type="term" value="F:phosphorelay sensor kinase activity"/>
    <property type="evidence" value="ECO:0007669"/>
    <property type="project" value="InterPro"/>
</dbReference>
<dbReference type="Gene3D" id="3.30.565.10">
    <property type="entry name" value="Histidine kinase-like ATPase, C-terminal domain"/>
    <property type="match status" value="1"/>
</dbReference>
<feature type="domain" description="Histidine kinase" evidence="9">
    <location>
        <begin position="1615"/>
        <end position="1876"/>
    </location>
</feature>
<keyword evidence="4" id="KW-0808">Transferase</keyword>
<comment type="caution">
    <text evidence="10">The sequence shown here is derived from an EMBL/GenBank/DDBJ whole genome shotgun (WGS) entry which is preliminary data.</text>
</comment>
<dbReference type="InterPro" id="IPR036890">
    <property type="entry name" value="HATPase_C_sf"/>
</dbReference>
<dbReference type="InterPro" id="IPR011990">
    <property type="entry name" value="TPR-like_helical_dom_sf"/>
</dbReference>
<dbReference type="CDD" id="cd00082">
    <property type="entry name" value="HisKA"/>
    <property type="match status" value="1"/>
</dbReference>
<dbReference type="GO" id="GO:0005524">
    <property type="term" value="F:ATP binding"/>
    <property type="evidence" value="ECO:0007669"/>
    <property type="project" value="InterPro"/>
</dbReference>
<dbReference type="InterPro" id="IPR003594">
    <property type="entry name" value="HATPase_dom"/>
</dbReference>
<dbReference type="EC" id="2.7.13.3" evidence="2"/>
<feature type="domain" description="Protein kinase" evidence="8">
    <location>
        <begin position="14"/>
        <end position="278"/>
    </location>
</feature>
<dbReference type="Pfam" id="PF00069">
    <property type="entry name" value="Pkinase"/>
    <property type="match status" value="1"/>
</dbReference>
<gene>
    <name evidence="10" type="ORF">DA73_0400018885</name>
</gene>
<evidence type="ECO:0000313" key="10">
    <source>
        <dbReference type="EMBL" id="KAF3887323.1"/>
    </source>
</evidence>
<dbReference type="Pfam" id="PF01590">
    <property type="entry name" value="GAF"/>
    <property type="match status" value="1"/>
</dbReference>
<dbReference type="Gene3D" id="1.10.510.10">
    <property type="entry name" value="Transferase(Phosphotransferase) domain 1"/>
    <property type="match status" value="1"/>
</dbReference>
<dbReference type="PROSITE" id="PS50011">
    <property type="entry name" value="PROTEIN_KINASE_DOM"/>
    <property type="match status" value="1"/>
</dbReference>
<keyword evidence="6" id="KW-0175">Coiled coil</keyword>
<dbReference type="CDD" id="cd14014">
    <property type="entry name" value="STKc_PknB_like"/>
    <property type="match status" value="1"/>
</dbReference>
<dbReference type="InterPro" id="IPR005467">
    <property type="entry name" value="His_kinase_dom"/>
</dbReference>
<evidence type="ECO:0000256" key="4">
    <source>
        <dbReference type="ARBA" id="ARBA00022777"/>
    </source>
</evidence>
<evidence type="ECO:0000259" key="9">
    <source>
        <dbReference type="PROSITE" id="PS50109"/>
    </source>
</evidence>
<dbReference type="SMART" id="SM00387">
    <property type="entry name" value="HATPase_c"/>
    <property type="match status" value="1"/>
</dbReference>
<accession>A0A8S9T7C2</accession>
<evidence type="ECO:0000313" key="11">
    <source>
        <dbReference type="Proteomes" id="UP000029738"/>
    </source>
</evidence>
<evidence type="ECO:0000256" key="3">
    <source>
        <dbReference type="ARBA" id="ARBA00022553"/>
    </source>
</evidence>
<dbReference type="Gene3D" id="1.10.287.130">
    <property type="match status" value="1"/>
</dbReference>
<dbReference type="Pfam" id="PF02518">
    <property type="entry name" value="HATPase_c"/>
    <property type="match status" value="1"/>
</dbReference>
<evidence type="ECO:0000256" key="6">
    <source>
        <dbReference type="SAM" id="Coils"/>
    </source>
</evidence>
<dbReference type="Proteomes" id="UP000029738">
    <property type="component" value="Unassembled WGS sequence"/>
</dbReference>
<dbReference type="InterPro" id="IPR053159">
    <property type="entry name" value="Hybrid_Histidine_Kinase"/>
</dbReference>
<reference evidence="10" key="2">
    <citation type="submission" date="2019-11" db="EMBL/GenBank/DDBJ databases">
        <title>Improved Assembly of Tolypothrix boutellei genome.</title>
        <authorList>
            <person name="Sarangi A.N."/>
            <person name="Mukherjee M."/>
            <person name="Ghosh S."/>
            <person name="Singh D."/>
            <person name="Das A."/>
            <person name="Kant S."/>
            <person name="Prusty A."/>
            <person name="Tripathy S."/>
        </authorList>
    </citation>
    <scope>NUCLEOTIDE SEQUENCE</scope>
    <source>
        <strain evidence="10">VB521301</strain>
    </source>
</reference>
<dbReference type="SUPFAM" id="SSF55781">
    <property type="entry name" value="GAF domain-like"/>
    <property type="match status" value="1"/>
</dbReference>
<dbReference type="InterPro" id="IPR003661">
    <property type="entry name" value="HisK_dim/P_dom"/>
</dbReference>
<dbReference type="PROSITE" id="PS00108">
    <property type="entry name" value="PROTEIN_KINASE_ST"/>
    <property type="match status" value="1"/>
</dbReference>
<dbReference type="InterPro" id="IPR036097">
    <property type="entry name" value="HisK_dim/P_sf"/>
</dbReference>
<dbReference type="RefSeq" id="WP_038088020.1">
    <property type="nucleotide sequence ID" value="NZ_JHEG04000001.1"/>
</dbReference>
<keyword evidence="4" id="KW-0418">Kinase</keyword>
<dbReference type="InterPro" id="IPR000719">
    <property type="entry name" value="Prot_kinase_dom"/>
</dbReference>
<dbReference type="InterPro" id="IPR029016">
    <property type="entry name" value="GAF-like_dom_sf"/>
</dbReference>
<reference evidence="10" key="1">
    <citation type="journal article" date="2015" name="Genome Announc.">
        <title>Draft Genome Sequence of Tolypothrix boutellei Strain VB521301.</title>
        <authorList>
            <person name="Chandrababunaidu M.M."/>
            <person name="Singh D."/>
            <person name="Sen D."/>
            <person name="Bhan S."/>
            <person name="Das S."/>
            <person name="Gupta A."/>
            <person name="Adhikary S.P."/>
            <person name="Tripathy S."/>
        </authorList>
    </citation>
    <scope>NUCLEOTIDE SEQUENCE</scope>
    <source>
        <strain evidence="10">VB521301</strain>
    </source>
</reference>
<dbReference type="PRINTS" id="PR00344">
    <property type="entry name" value="BCTRLSENSOR"/>
</dbReference>
<dbReference type="InterPro" id="IPR003018">
    <property type="entry name" value="GAF"/>
</dbReference>
<evidence type="ECO:0000256" key="7">
    <source>
        <dbReference type="SAM" id="MobiDB-lite"/>
    </source>
</evidence>
<evidence type="ECO:0000256" key="1">
    <source>
        <dbReference type="ARBA" id="ARBA00000085"/>
    </source>
</evidence>
<dbReference type="SMART" id="SM00065">
    <property type="entry name" value="GAF"/>
    <property type="match status" value="1"/>
</dbReference>
<organism evidence="10 11">
    <name type="scientific">Tolypothrix bouteillei VB521301</name>
    <dbReference type="NCBI Taxonomy" id="1479485"/>
    <lineage>
        <taxon>Bacteria</taxon>
        <taxon>Bacillati</taxon>
        <taxon>Cyanobacteriota</taxon>
        <taxon>Cyanophyceae</taxon>
        <taxon>Nostocales</taxon>
        <taxon>Tolypothrichaceae</taxon>
        <taxon>Tolypothrix</taxon>
    </lineage>
</organism>
<keyword evidence="11" id="KW-1185">Reference proteome</keyword>
<dbReference type="EMBL" id="JHEG04000001">
    <property type="protein sequence ID" value="KAF3887323.1"/>
    <property type="molecule type" value="Genomic_DNA"/>
</dbReference>
<dbReference type="Pfam" id="PF13191">
    <property type="entry name" value="AAA_16"/>
    <property type="match status" value="1"/>
</dbReference>
<dbReference type="Gene3D" id="3.30.450.40">
    <property type="match status" value="1"/>
</dbReference>
<dbReference type="InterPro" id="IPR004358">
    <property type="entry name" value="Sig_transdc_His_kin-like_C"/>
</dbReference>
<dbReference type="SUPFAM" id="SSF56112">
    <property type="entry name" value="Protein kinase-like (PK-like)"/>
    <property type="match status" value="1"/>
</dbReference>
<dbReference type="PANTHER" id="PTHR43642">
    <property type="entry name" value="HYBRID SIGNAL TRANSDUCTION HISTIDINE KINASE G"/>
    <property type="match status" value="1"/>
</dbReference>
<dbReference type="InterPro" id="IPR041664">
    <property type="entry name" value="AAA_16"/>
</dbReference>
<dbReference type="SUPFAM" id="SSF47384">
    <property type="entry name" value="Homodimeric domain of signal transducing histidine kinase"/>
    <property type="match status" value="1"/>
</dbReference>
<dbReference type="SMART" id="SM00388">
    <property type="entry name" value="HisKA"/>
    <property type="match status" value="1"/>
</dbReference>
<dbReference type="InterPro" id="IPR027417">
    <property type="entry name" value="P-loop_NTPase"/>
</dbReference>
<comment type="catalytic activity">
    <reaction evidence="1">
        <text>ATP + protein L-histidine = ADP + protein N-phospho-L-histidine.</text>
        <dbReference type="EC" id="2.7.13.3"/>
    </reaction>
</comment>
<evidence type="ECO:0000259" key="8">
    <source>
        <dbReference type="PROSITE" id="PS50011"/>
    </source>
</evidence>